<evidence type="ECO:0000259" key="9">
    <source>
        <dbReference type="PROSITE" id="PS50887"/>
    </source>
</evidence>
<dbReference type="Gene3D" id="3.30.70.270">
    <property type="match status" value="1"/>
</dbReference>
<dbReference type="InterPro" id="IPR035965">
    <property type="entry name" value="PAS-like_dom_sf"/>
</dbReference>
<dbReference type="SUPFAM" id="SSF55073">
    <property type="entry name" value="Nucleotide cyclase"/>
    <property type="match status" value="1"/>
</dbReference>
<dbReference type="Pfam" id="PF13426">
    <property type="entry name" value="PAS_9"/>
    <property type="match status" value="1"/>
</dbReference>
<dbReference type="InterPro" id="IPR043128">
    <property type="entry name" value="Rev_trsase/Diguanyl_cyclase"/>
</dbReference>
<dbReference type="InterPro" id="IPR029787">
    <property type="entry name" value="Nucleotide_cyclase"/>
</dbReference>
<evidence type="ECO:0000256" key="1">
    <source>
        <dbReference type="ARBA" id="ARBA00004651"/>
    </source>
</evidence>
<accession>A0ABT9P7N6</accession>
<dbReference type="SMART" id="SM00091">
    <property type="entry name" value="PAS"/>
    <property type="match status" value="2"/>
</dbReference>
<dbReference type="InterPro" id="IPR000160">
    <property type="entry name" value="GGDEF_dom"/>
</dbReference>
<dbReference type="SMART" id="SM00267">
    <property type="entry name" value="GGDEF"/>
    <property type="match status" value="1"/>
</dbReference>
<dbReference type="Pfam" id="PF08447">
    <property type="entry name" value="PAS_3"/>
    <property type="match status" value="1"/>
</dbReference>
<dbReference type="InterPro" id="IPR052155">
    <property type="entry name" value="Biofilm_reg_signaling"/>
</dbReference>
<dbReference type="PROSITE" id="PS50887">
    <property type="entry name" value="GGDEF"/>
    <property type="match status" value="1"/>
</dbReference>
<dbReference type="PANTHER" id="PTHR44757">
    <property type="entry name" value="DIGUANYLATE CYCLASE DGCP"/>
    <property type="match status" value="1"/>
</dbReference>
<dbReference type="PROSITE" id="PS50112">
    <property type="entry name" value="PAS"/>
    <property type="match status" value="2"/>
</dbReference>
<dbReference type="InterPro" id="IPR000700">
    <property type="entry name" value="PAS-assoc_C"/>
</dbReference>
<dbReference type="EMBL" id="JAUSQZ010000001">
    <property type="protein sequence ID" value="MDP9828708.1"/>
    <property type="molecule type" value="Genomic_DNA"/>
</dbReference>
<proteinExistence type="predicted"/>
<gene>
    <name evidence="10" type="ORF">J2S57_004457</name>
</gene>
<dbReference type="InterPro" id="IPR007895">
    <property type="entry name" value="MASE1"/>
</dbReference>
<evidence type="ECO:0000256" key="5">
    <source>
        <dbReference type="ARBA" id="ARBA00023136"/>
    </source>
</evidence>
<dbReference type="PROSITE" id="PS50113">
    <property type="entry name" value="PAC"/>
    <property type="match status" value="3"/>
</dbReference>
<feature type="domain" description="PAC" evidence="8">
    <location>
        <begin position="509"/>
        <end position="560"/>
    </location>
</feature>
<feature type="transmembrane region" description="Helical" evidence="6">
    <location>
        <begin position="184"/>
        <end position="203"/>
    </location>
</feature>
<feature type="domain" description="PAC" evidence="8">
    <location>
        <begin position="372"/>
        <end position="424"/>
    </location>
</feature>
<evidence type="ECO:0000259" key="7">
    <source>
        <dbReference type="PROSITE" id="PS50112"/>
    </source>
</evidence>
<dbReference type="Gene3D" id="3.30.450.20">
    <property type="entry name" value="PAS domain"/>
    <property type="match status" value="3"/>
</dbReference>
<keyword evidence="2" id="KW-1003">Cell membrane</keyword>
<sequence>MNRSGMLRFAACFTMAVALTELGLHLLRDTTLHTSVWWPMAGVGPVVLVRSSPRSWPPTLAGFLAAGLLAGLTSGYSAPVAGGIAVAGVGEMLAMGLLLRRAFPAGVRLDSPGHAFRFAVCVGGSVVLGSTIFAAAQAVWADGPFGSLWSGYVRTHALGLLLVSPLFLVSTREQVRATLRDTRANLEWLAQFATVALASALVFATGQRLVASVVCALPLLWGGLRLGPLRSMVSLQLLGLTATVGTLHGRGPFGNLDGASRTYAIQIVLISLSLLVLFTVLAARARAHALRLSEDRSWALVKAEEITGTGSAVMNVRTGEVTWTLGLYRCLGLDPARVTASAERYLEAIHPDDRAELADAVVQLTRTGAPEPQREYRLVRPDGSVRLVLGRTEAETDATGQVVRLHSTVHDITELRAGELERARATSELSTILDALTETGIVVSSRETGAITRFNAAAERLLGYRAEEVVGRLDPSAFETPEALQEAMRHTGLSDPFAALTTVMGEEPATVQTVCVRKDGSRFPAQLNLTPYTSPDGVEEFIVVLTDVSEVLTTRAELAESEDRFRLAFDGAPLAMVITTMDPAAPATILRVNAAMCAFAGRSEEDLLGTSYIDLLEEPDASRAVHNLGRLAAGEIESVQGDRRFRCLNEAELWGRMSTAAVRPADGRAPYLIIMVEDITARRELTERLRHEASHDSLTGLPNRSALRRQLDRALGERRRVGNVAVLYIDLDGFKAVNDNQGHGAGDELLVQVAERIAACVRASDVVARIGGDEFAVLCPGVADVETAITIGHAIIATLAEEFELTDARARIGASVGVAVSGDGDAASDGPALLGAADAAMYRAKRDGKGRVRVSLR</sequence>
<feature type="domain" description="PAS" evidence="7">
    <location>
        <begin position="425"/>
        <end position="472"/>
    </location>
</feature>
<evidence type="ECO:0000313" key="10">
    <source>
        <dbReference type="EMBL" id="MDP9828708.1"/>
    </source>
</evidence>
<dbReference type="SUPFAM" id="SSF55785">
    <property type="entry name" value="PYP-like sensor domain (PAS domain)"/>
    <property type="match status" value="3"/>
</dbReference>
<dbReference type="Pfam" id="PF00990">
    <property type="entry name" value="GGDEF"/>
    <property type="match status" value="1"/>
</dbReference>
<dbReference type="Gene3D" id="2.10.70.100">
    <property type="match status" value="1"/>
</dbReference>
<protein>
    <submittedName>
        <fullName evidence="10">Diguanylate cyclase (GGDEF)-like protein/PAS domain S-box-containing protein</fullName>
    </submittedName>
</protein>
<feature type="domain" description="GGDEF" evidence="9">
    <location>
        <begin position="722"/>
        <end position="857"/>
    </location>
</feature>
<feature type="transmembrane region" description="Helical" evidence="6">
    <location>
        <begin position="263"/>
        <end position="283"/>
    </location>
</feature>
<evidence type="ECO:0000256" key="6">
    <source>
        <dbReference type="SAM" id="Phobius"/>
    </source>
</evidence>
<feature type="domain" description="PAS" evidence="7">
    <location>
        <begin position="561"/>
        <end position="635"/>
    </location>
</feature>
<dbReference type="PANTHER" id="PTHR44757:SF2">
    <property type="entry name" value="BIOFILM ARCHITECTURE MAINTENANCE PROTEIN MBAA"/>
    <property type="match status" value="1"/>
</dbReference>
<dbReference type="CDD" id="cd00130">
    <property type="entry name" value="PAS"/>
    <property type="match status" value="3"/>
</dbReference>
<dbReference type="NCBIfam" id="TIGR00229">
    <property type="entry name" value="sensory_box"/>
    <property type="match status" value="2"/>
</dbReference>
<feature type="domain" description="PAC" evidence="8">
    <location>
        <begin position="639"/>
        <end position="691"/>
    </location>
</feature>
<dbReference type="SMART" id="SM00086">
    <property type="entry name" value="PAC"/>
    <property type="match status" value="3"/>
</dbReference>
<dbReference type="InterPro" id="IPR013655">
    <property type="entry name" value="PAS_fold_3"/>
</dbReference>
<feature type="transmembrane region" description="Helical" evidence="6">
    <location>
        <begin position="233"/>
        <end position="251"/>
    </location>
</feature>
<name>A0ABT9P7N6_9ACTN</name>
<dbReference type="CDD" id="cd01949">
    <property type="entry name" value="GGDEF"/>
    <property type="match status" value="1"/>
</dbReference>
<dbReference type="RefSeq" id="WP_307246164.1">
    <property type="nucleotide sequence ID" value="NZ_JAUSQZ010000001.1"/>
</dbReference>
<dbReference type="Pfam" id="PF08448">
    <property type="entry name" value="PAS_4"/>
    <property type="match status" value="1"/>
</dbReference>
<keyword evidence="3 6" id="KW-0812">Transmembrane</keyword>
<dbReference type="NCBIfam" id="TIGR00254">
    <property type="entry name" value="GGDEF"/>
    <property type="match status" value="1"/>
</dbReference>
<comment type="caution">
    <text evidence="10">The sequence shown here is derived from an EMBL/GenBank/DDBJ whole genome shotgun (WGS) entry which is preliminary data.</text>
</comment>
<feature type="transmembrane region" description="Helical" evidence="6">
    <location>
        <begin position="152"/>
        <end position="172"/>
    </location>
</feature>
<dbReference type="Proteomes" id="UP001235712">
    <property type="component" value="Unassembled WGS sequence"/>
</dbReference>
<evidence type="ECO:0000256" key="4">
    <source>
        <dbReference type="ARBA" id="ARBA00022989"/>
    </source>
</evidence>
<dbReference type="Pfam" id="PF05231">
    <property type="entry name" value="MASE1"/>
    <property type="match status" value="1"/>
</dbReference>
<dbReference type="InterPro" id="IPR013656">
    <property type="entry name" value="PAS_4"/>
</dbReference>
<comment type="subcellular location">
    <subcellularLocation>
        <location evidence="1">Cell membrane</location>
        <topology evidence="1">Multi-pass membrane protein</topology>
    </subcellularLocation>
</comment>
<dbReference type="InterPro" id="IPR001610">
    <property type="entry name" value="PAC"/>
</dbReference>
<reference evidence="10 11" key="1">
    <citation type="submission" date="2023-07" db="EMBL/GenBank/DDBJ databases">
        <title>Sequencing the genomes of 1000 actinobacteria strains.</title>
        <authorList>
            <person name="Klenk H.-P."/>
        </authorList>
    </citation>
    <scope>NUCLEOTIDE SEQUENCE [LARGE SCALE GENOMIC DNA]</scope>
    <source>
        <strain evidence="10 11">DSM 44388</strain>
    </source>
</reference>
<dbReference type="InterPro" id="IPR000014">
    <property type="entry name" value="PAS"/>
</dbReference>
<keyword evidence="5 6" id="KW-0472">Membrane</keyword>
<organism evidence="10 11">
    <name type="scientific">Kineosporia succinea</name>
    <dbReference type="NCBI Taxonomy" id="84632"/>
    <lineage>
        <taxon>Bacteria</taxon>
        <taxon>Bacillati</taxon>
        <taxon>Actinomycetota</taxon>
        <taxon>Actinomycetes</taxon>
        <taxon>Kineosporiales</taxon>
        <taxon>Kineosporiaceae</taxon>
        <taxon>Kineosporia</taxon>
    </lineage>
</organism>
<keyword evidence="4 6" id="KW-1133">Transmembrane helix</keyword>
<keyword evidence="11" id="KW-1185">Reference proteome</keyword>
<evidence type="ECO:0000259" key="8">
    <source>
        <dbReference type="PROSITE" id="PS50113"/>
    </source>
</evidence>
<evidence type="ECO:0000313" key="11">
    <source>
        <dbReference type="Proteomes" id="UP001235712"/>
    </source>
</evidence>
<evidence type="ECO:0000256" key="2">
    <source>
        <dbReference type="ARBA" id="ARBA00022475"/>
    </source>
</evidence>
<feature type="transmembrane region" description="Helical" evidence="6">
    <location>
        <begin position="84"/>
        <end position="103"/>
    </location>
</feature>
<feature type="transmembrane region" description="Helical" evidence="6">
    <location>
        <begin position="115"/>
        <end position="140"/>
    </location>
</feature>
<evidence type="ECO:0000256" key="3">
    <source>
        <dbReference type="ARBA" id="ARBA00022692"/>
    </source>
</evidence>